<gene>
    <name evidence="1" type="ORF">ATANTOWER_016794</name>
</gene>
<evidence type="ECO:0000313" key="1">
    <source>
        <dbReference type="EMBL" id="MED6255909.1"/>
    </source>
</evidence>
<proteinExistence type="predicted"/>
<sequence>MPDYAFWLRCFGIQLSSANLKIFDSFLEYKLTWNLTFKEECHLSISPQKNKREPSTFQPVCPWSSLLGHRTGLGNEVGRGY</sequence>
<protein>
    <submittedName>
        <fullName evidence="1">Uncharacterized protein</fullName>
    </submittedName>
</protein>
<comment type="caution">
    <text evidence="1">The sequence shown here is derived from an EMBL/GenBank/DDBJ whole genome shotgun (WGS) entry which is preliminary data.</text>
</comment>
<accession>A0ABU7C2U7</accession>
<evidence type="ECO:0000313" key="2">
    <source>
        <dbReference type="Proteomes" id="UP001345963"/>
    </source>
</evidence>
<keyword evidence="2" id="KW-1185">Reference proteome</keyword>
<dbReference type="EMBL" id="JAHUTI010072313">
    <property type="protein sequence ID" value="MED6255909.1"/>
    <property type="molecule type" value="Genomic_DNA"/>
</dbReference>
<reference evidence="1 2" key="1">
    <citation type="submission" date="2021-07" db="EMBL/GenBank/DDBJ databases">
        <authorList>
            <person name="Palmer J.M."/>
        </authorList>
    </citation>
    <scope>NUCLEOTIDE SEQUENCE [LARGE SCALE GENOMIC DNA]</scope>
    <source>
        <strain evidence="1 2">AT_MEX2019</strain>
        <tissue evidence="1">Muscle</tissue>
    </source>
</reference>
<name>A0ABU7C2U7_9TELE</name>
<dbReference type="Proteomes" id="UP001345963">
    <property type="component" value="Unassembled WGS sequence"/>
</dbReference>
<organism evidence="1 2">
    <name type="scientific">Ataeniobius toweri</name>
    <dbReference type="NCBI Taxonomy" id="208326"/>
    <lineage>
        <taxon>Eukaryota</taxon>
        <taxon>Metazoa</taxon>
        <taxon>Chordata</taxon>
        <taxon>Craniata</taxon>
        <taxon>Vertebrata</taxon>
        <taxon>Euteleostomi</taxon>
        <taxon>Actinopterygii</taxon>
        <taxon>Neopterygii</taxon>
        <taxon>Teleostei</taxon>
        <taxon>Neoteleostei</taxon>
        <taxon>Acanthomorphata</taxon>
        <taxon>Ovalentaria</taxon>
        <taxon>Atherinomorphae</taxon>
        <taxon>Cyprinodontiformes</taxon>
        <taxon>Goodeidae</taxon>
        <taxon>Ataeniobius</taxon>
    </lineage>
</organism>